<keyword evidence="2" id="KW-0662">Pyridine nucleotide biosynthesis</keyword>
<dbReference type="InterPro" id="IPR036380">
    <property type="entry name" value="Isochorismatase-like_sf"/>
</dbReference>
<comment type="similarity">
    <text evidence="1">Belongs to the isochorismatase family.</text>
</comment>
<organism evidence="9 10">
    <name type="scientific">Ascaris lumbricoides</name>
    <name type="common">Giant roundworm</name>
    <dbReference type="NCBI Taxonomy" id="6252"/>
    <lineage>
        <taxon>Eukaryota</taxon>
        <taxon>Metazoa</taxon>
        <taxon>Ecdysozoa</taxon>
        <taxon>Nematoda</taxon>
        <taxon>Chromadorea</taxon>
        <taxon>Rhabditida</taxon>
        <taxon>Spirurina</taxon>
        <taxon>Ascaridomorpha</taxon>
        <taxon>Ascaridoidea</taxon>
        <taxon>Ascarididae</taxon>
        <taxon>Ascaris</taxon>
    </lineage>
</organism>
<dbReference type="GO" id="GO:0046872">
    <property type="term" value="F:metal ion binding"/>
    <property type="evidence" value="ECO:0007669"/>
    <property type="project" value="UniProtKB-KW"/>
</dbReference>
<feature type="domain" description="Isochorismatase-like" evidence="8">
    <location>
        <begin position="234"/>
        <end position="371"/>
    </location>
</feature>
<comment type="pathway">
    <text evidence="5">Cofactor biosynthesis; nicotinate biosynthesis; nicotinate from nicotinamide: step 1/1.</text>
</comment>
<dbReference type="SUPFAM" id="SSF52499">
    <property type="entry name" value="Isochorismatase-like hydrolases"/>
    <property type="match status" value="1"/>
</dbReference>
<keyword evidence="3" id="KW-0479">Metal-binding</keyword>
<dbReference type="PANTHER" id="PTHR11080">
    <property type="entry name" value="PYRAZINAMIDASE/NICOTINAMIDASE"/>
    <property type="match status" value="1"/>
</dbReference>
<dbReference type="WBParaSite" id="ALUE_0000397301-mRNA-1">
    <property type="protein sequence ID" value="ALUE_0000397301-mRNA-1"/>
    <property type="gene ID" value="ALUE_0000397301"/>
</dbReference>
<dbReference type="GO" id="GO:0019363">
    <property type="term" value="P:pyridine nucleotide biosynthetic process"/>
    <property type="evidence" value="ECO:0007669"/>
    <property type="project" value="UniProtKB-KW"/>
</dbReference>
<evidence type="ECO:0000256" key="5">
    <source>
        <dbReference type="ARBA" id="ARBA00037900"/>
    </source>
</evidence>
<keyword evidence="9" id="KW-1185">Reference proteome</keyword>
<evidence type="ECO:0000256" key="4">
    <source>
        <dbReference type="ARBA" id="ARBA00022801"/>
    </source>
</evidence>
<evidence type="ECO:0000313" key="9">
    <source>
        <dbReference type="Proteomes" id="UP000036681"/>
    </source>
</evidence>
<dbReference type="InterPro" id="IPR052347">
    <property type="entry name" value="Isochorismatase_Nicotinamidase"/>
</dbReference>
<dbReference type="EC" id="3.5.1.19" evidence="6"/>
<evidence type="ECO:0000256" key="1">
    <source>
        <dbReference type="ARBA" id="ARBA00006336"/>
    </source>
</evidence>
<evidence type="ECO:0000256" key="2">
    <source>
        <dbReference type="ARBA" id="ARBA00022642"/>
    </source>
</evidence>
<accession>A0A0M3HPT1</accession>
<dbReference type="GO" id="GO:0008936">
    <property type="term" value="F:nicotinamidase activity"/>
    <property type="evidence" value="ECO:0007669"/>
    <property type="project" value="UniProtKB-EC"/>
</dbReference>
<dbReference type="Gene3D" id="3.40.50.850">
    <property type="entry name" value="Isochorismatase-like"/>
    <property type="match status" value="1"/>
</dbReference>
<dbReference type="Pfam" id="PF00857">
    <property type="entry name" value="Isochorismatase"/>
    <property type="match status" value="1"/>
</dbReference>
<reference evidence="10" key="1">
    <citation type="submission" date="2017-02" db="UniProtKB">
        <authorList>
            <consortium name="WormBaseParasite"/>
        </authorList>
    </citation>
    <scope>IDENTIFICATION</scope>
</reference>
<dbReference type="AlphaFoldDB" id="A0A0M3HPT1"/>
<evidence type="ECO:0000313" key="10">
    <source>
        <dbReference type="WBParaSite" id="ALUE_0000397301-mRNA-1"/>
    </source>
</evidence>
<dbReference type="InterPro" id="IPR000868">
    <property type="entry name" value="Isochorismatase-like_dom"/>
</dbReference>
<keyword evidence="4" id="KW-0378">Hydrolase</keyword>
<protein>
    <recommendedName>
        <fullName evidence="6">nicotinamidase</fullName>
        <ecNumber evidence="6">3.5.1.19</ecNumber>
    </recommendedName>
    <alternativeName>
        <fullName evidence="7">Nicotinamide deamidase</fullName>
    </alternativeName>
</protein>
<evidence type="ECO:0000256" key="7">
    <source>
        <dbReference type="ARBA" id="ARBA00043224"/>
    </source>
</evidence>
<evidence type="ECO:0000256" key="6">
    <source>
        <dbReference type="ARBA" id="ARBA00039017"/>
    </source>
</evidence>
<dbReference type="Proteomes" id="UP000036681">
    <property type="component" value="Unplaced"/>
</dbReference>
<evidence type="ECO:0000256" key="3">
    <source>
        <dbReference type="ARBA" id="ARBA00022723"/>
    </source>
</evidence>
<evidence type="ECO:0000259" key="8">
    <source>
        <dbReference type="Pfam" id="PF00857"/>
    </source>
</evidence>
<proteinExistence type="inferred from homology"/>
<sequence>MRISLAEPGATRSQFANNIREIVDETVTEQMLDDLFDTLDAVCCNRRFATQYVDVLTILETNSEKPARLLVEVNRTRKCLQDGDGELNDVECEHVNQVLIEPLNRLRTALIVVDFQNDFVAGSLAIKNGSAAEDPAEALVPLNRLLVECPFTLIVYTMDWHPYNHISFWEHCRNSDRKLCAEDRARKLKPFDVVRFETPDVEQATRRNKGRQKPRSRQNINKDNGAIADYLYLILQKLYPAHCIEDSWGADLDSQLIRVKDSVLIKKGTETYADSYSAFKDNKKKRRQPLSVFSFSRISFSTELEDVLRSESIDAIFVCGLAYDVCVAATANDGAELGFLTALIADCSKGLNTFEMKRVNEELSQKSVPILNSDSVHRIVADNLIPWQWIRSLVGLTVPPTPE</sequence>
<dbReference type="PANTHER" id="PTHR11080:SF2">
    <property type="entry name" value="LD05707P"/>
    <property type="match status" value="1"/>
</dbReference>
<name>A0A0M3HPT1_ASCLU</name>